<organism evidence="2 3">
    <name type="scientific">Hydrogeniiclostridium mannosilyticum</name>
    <dbReference type="NCBI Taxonomy" id="2764322"/>
    <lineage>
        <taxon>Bacteria</taxon>
        <taxon>Bacillati</taxon>
        <taxon>Bacillota</taxon>
        <taxon>Clostridia</taxon>
        <taxon>Eubacteriales</taxon>
        <taxon>Acutalibacteraceae</taxon>
        <taxon>Hydrogeniiclostridium</taxon>
    </lineage>
</organism>
<accession>A0A328U835</accession>
<gene>
    <name evidence="2" type="ORF">DPQ25_14475</name>
</gene>
<feature type="non-terminal residue" evidence="2">
    <location>
        <position position="1"/>
    </location>
</feature>
<dbReference type="AlphaFoldDB" id="A0A328U835"/>
<dbReference type="Proteomes" id="UP000249377">
    <property type="component" value="Unassembled WGS sequence"/>
</dbReference>
<comment type="caution">
    <text evidence="2">The sequence shown here is derived from an EMBL/GenBank/DDBJ whole genome shotgun (WGS) entry which is preliminary data.</text>
</comment>
<evidence type="ECO:0000256" key="1">
    <source>
        <dbReference type="SAM" id="Phobius"/>
    </source>
</evidence>
<proteinExistence type="predicted"/>
<reference evidence="2 3" key="1">
    <citation type="submission" date="2018-06" db="EMBL/GenBank/DDBJ databases">
        <title>Noncontiguous genome sequence of Ruminococcaceae bacterium ASD2818.</title>
        <authorList>
            <person name="Chaplin A.V."/>
            <person name="Sokolova S.R."/>
            <person name="Kochetkova T.O."/>
            <person name="Goltsov A.Y."/>
            <person name="Trofimov D.Y."/>
            <person name="Efimov B.A."/>
        </authorList>
    </citation>
    <scope>NUCLEOTIDE SEQUENCE [LARGE SCALE GENOMIC DNA]</scope>
    <source>
        <strain evidence="2 3">ASD2818</strain>
    </source>
</reference>
<keyword evidence="1" id="KW-1133">Transmembrane helix</keyword>
<sequence length="77" mass="8680">TVMLLHGLAVRAALRYVHAAFLLSPFLIARILQRALLRSRRSHIQATRAISANTAENMYKVIRKFIAVLPQILPGFL</sequence>
<evidence type="ECO:0000313" key="2">
    <source>
        <dbReference type="EMBL" id="RAQ21490.1"/>
    </source>
</evidence>
<keyword evidence="1" id="KW-0472">Membrane</keyword>
<protein>
    <submittedName>
        <fullName evidence="2">Uncharacterized protein</fullName>
    </submittedName>
</protein>
<feature type="transmembrane region" description="Helical" evidence="1">
    <location>
        <begin position="12"/>
        <end position="32"/>
    </location>
</feature>
<evidence type="ECO:0000313" key="3">
    <source>
        <dbReference type="Proteomes" id="UP000249377"/>
    </source>
</evidence>
<keyword evidence="1" id="KW-0812">Transmembrane</keyword>
<dbReference type="EMBL" id="QLYR01000061">
    <property type="protein sequence ID" value="RAQ21490.1"/>
    <property type="molecule type" value="Genomic_DNA"/>
</dbReference>
<name>A0A328U835_9FIRM</name>
<keyword evidence="3" id="KW-1185">Reference proteome</keyword>